<proteinExistence type="predicted"/>
<accession>A0A437MIK4</accession>
<name>A0A437MIK4_9PROT</name>
<dbReference type="CDD" id="cd00761">
    <property type="entry name" value="Glyco_tranf_GTA_type"/>
    <property type="match status" value="1"/>
</dbReference>
<dbReference type="GO" id="GO:0016758">
    <property type="term" value="F:hexosyltransferase activity"/>
    <property type="evidence" value="ECO:0007669"/>
    <property type="project" value="UniProtKB-ARBA"/>
</dbReference>
<dbReference type="Pfam" id="PF00535">
    <property type="entry name" value="Glycos_transf_2"/>
    <property type="match status" value="1"/>
</dbReference>
<dbReference type="PANTHER" id="PTHR22916">
    <property type="entry name" value="GLYCOSYLTRANSFERASE"/>
    <property type="match status" value="1"/>
</dbReference>
<protein>
    <submittedName>
        <fullName evidence="2">Glycosyltransferase family 2 protein</fullName>
    </submittedName>
</protein>
<comment type="caution">
    <text evidence="2">The sequence shown here is derived from an EMBL/GenBank/DDBJ whole genome shotgun (WGS) entry which is preliminary data.</text>
</comment>
<evidence type="ECO:0000313" key="2">
    <source>
        <dbReference type="EMBL" id="RVT97488.1"/>
    </source>
</evidence>
<keyword evidence="2" id="KW-0808">Transferase</keyword>
<dbReference type="InterPro" id="IPR029044">
    <property type="entry name" value="Nucleotide-diphossugar_trans"/>
</dbReference>
<dbReference type="Gene3D" id="3.90.550.10">
    <property type="entry name" value="Spore Coat Polysaccharide Biosynthesis Protein SpsA, Chain A"/>
    <property type="match status" value="1"/>
</dbReference>
<gene>
    <name evidence="2" type="ORF">EOD42_06580</name>
</gene>
<dbReference type="PANTHER" id="PTHR22916:SF3">
    <property type="entry name" value="UDP-GLCNAC:BETAGAL BETA-1,3-N-ACETYLGLUCOSAMINYLTRANSFERASE-LIKE PROTEIN 1"/>
    <property type="match status" value="1"/>
</dbReference>
<evidence type="ECO:0000313" key="3">
    <source>
        <dbReference type="Proteomes" id="UP000282957"/>
    </source>
</evidence>
<dbReference type="AlphaFoldDB" id="A0A437MIK4"/>
<dbReference type="EMBL" id="SACL01000002">
    <property type="protein sequence ID" value="RVT97488.1"/>
    <property type="molecule type" value="Genomic_DNA"/>
</dbReference>
<organism evidence="2 3">
    <name type="scientific">Rhodovarius crocodyli</name>
    <dbReference type="NCBI Taxonomy" id="1979269"/>
    <lineage>
        <taxon>Bacteria</taxon>
        <taxon>Pseudomonadati</taxon>
        <taxon>Pseudomonadota</taxon>
        <taxon>Alphaproteobacteria</taxon>
        <taxon>Acetobacterales</taxon>
        <taxon>Roseomonadaceae</taxon>
        <taxon>Rhodovarius</taxon>
    </lineage>
</organism>
<dbReference type="RefSeq" id="WP_127786716.1">
    <property type="nucleotide sequence ID" value="NZ_SACL01000002.1"/>
</dbReference>
<dbReference type="InterPro" id="IPR001173">
    <property type="entry name" value="Glyco_trans_2-like"/>
</dbReference>
<sequence>MSSDTPPSLVLITPDLPGLHPGAAAGHAMLCLARRLAAEGAAIDLLVPRSPAGGGNATRLWAALRACGIRLHVLPGPDGADAMLGWRAVQWLKGRPAPDLLVVSDARGIAAPMLTLREVGMGLDGIPIALLVTGPHGWAGEAGGMASPAALLRRHGEDAALAGADALLFAHPALSDWWNRTHPDDARPNRSLPGLGSGVGAPGPARLRLARGPATEAEALALARHLLQLPPGPPALRLPLPPADRPPGPDPLAALLTALRGAGPALELMTEDEGWALDPRGFAEGDTVLLPGGDAVTAPLSLDALAAGVPVLPVGPGADQGVDQGAAVDPPGPWRAQIASLLALRAPPPPVFEMPDPPPLVSVCMSHFDRPALLAQAIQSIRDQSWPAVELVLVDDASPSAATREFLDGQEADFAARGWRIIRNSREEWQAAGRNRAARASRGAFILIMDDDNLAMPHEIEAMVRALLITGAEAVGAYQQLFRGEHDARAGDEPARVEFFPTGGPAGLGTVWNVYGDVNVMFRREVFEGLGGYTEEAGIGCEDYEIGAAMARAGMRLLILPETLYHYRFSSVNMARGMSNERLYLSHMRPLRPALEGQGAAAARLLRFAHGMEHARQQQFGWSYWAGRPEARPLPDYDIHHPGAPGEGFHREVAAALLAAGDAQGALRLAMPLSRAAPHDWALARLVADCAAELPGDAALRAHVLETADRLGTDLAGRVRARLFRAGREADLALWPQADAP</sequence>
<reference evidence="2 3" key="1">
    <citation type="submission" date="2019-01" db="EMBL/GenBank/DDBJ databases">
        <authorList>
            <person name="Chen W.-M."/>
        </authorList>
    </citation>
    <scope>NUCLEOTIDE SEQUENCE [LARGE SCALE GENOMIC DNA]</scope>
    <source>
        <strain evidence="2 3">CCP-6</strain>
    </source>
</reference>
<dbReference type="OrthoDB" id="7296636at2"/>
<evidence type="ECO:0000259" key="1">
    <source>
        <dbReference type="Pfam" id="PF00535"/>
    </source>
</evidence>
<feature type="domain" description="Glycosyltransferase 2-like" evidence="1">
    <location>
        <begin position="362"/>
        <end position="529"/>
    </location>
</feature>
<dbReference type="Proteomes" id="UP000282957">
    <property type="component" value="Unassembled WGS sequence"/>
</dbReference>
<dbReference type="SUPFAM" id="SSF53448">
    <property type="entry name" value="Nucleotide-diphospho-sugar transferases"/>
    <property type="match status" value="1"/>
</dbReference>
<keyword evidence="3" id="KW-1185">Reference proteome</keyword>